<evidence type="ECO:0000256" key="2">
    <source>
        <dbReference type="SAM" id="Phobius"/>
    </source>
</evidence>
<proteinExistence type="predicted"/>
<feature type="transmembrane region" description="Helical" evidence="2">
    <location>
        <begin position="150"/>
        <end position="168"/>
    </location>
</feature>
<feature type="compositionally biased region" description="Acidic residues" evidence="1">
    <location>
        <begin position="678"/>
        <end position="689"/>
    </location>
</feature>
<comment type="caution">
    <text evidence="3">The sequence shown here is derived from an EMBL/GenBank/DDBJ whole genome shotgun (WGS) entry which is preliminary data.</text>
</comment>
<organism evidence="3 4">
    <name type="scientific">Macrostomum lignano</name>
    <dbReference type="NCBI Taxonomy" id="282301"/>
    <lineage>
        <taxon>Eukaryota</taxon>
        <taxon>Metazoa</taxon>
        <taxon>Spiralia</taxon>
        <taxon>Lophotrochozoa</taxon>
        <taxon>Platyhelminthes</taxon>
        <taxon>Rhabditophora</taxon>
        <taxon>Macrostomorpha</taxon>
        <taxon>Macrostomida</taxon>
        <taxon>Macrostomidae</taxon>
        <taxon>Macrostomum</taxon>
    </lineage>
</organism>
<sequence length="696" mass="75614">LLDKQAAMQAAAECSEKAVNHQNITNDIYNNYEDNDDNDDEEILPANSPLGRYAAEVGLSDAVSVAATPVTEPMDEIEHQLRSNDPYETAIFHNSIGIAERFARLVVSRTVSANVNKLRLLLDDDDMRLLLLALSEDSWHWKSPVPVRTLLLAALPVLVVIFAVYLVFDMLIVLLATIAVVSTTVISCLVLLQLLARWLASVLNGAERCLASQRACLRLARERLQVERGFTLVRGAANKDLSDASNASLLRRSAPALNRAAFESGRRLTHSIRRLARDVELGGLAYLTDDSEFGEAFNANLALAELIKATDGFAPTALASMAALLQMHLSDVVLRFLLAFGGCSHSNHSVRISLFELFRNFSSFENELWSEVDKLEIRLERHRKRDAADVDALLEEFLGGNSSEVLVKSSLPDSKNSTPLQAAARSLRLQAEALLVKAALAERNALTSTNIAMIEIADIAMEARVYAVNAAACCDEIATAVKPPAAQSPPTTSASLVTAEPDRPVVLVSQDTAPAVEDEFLEGLVPDVDGDADGEADNGDVCIGDVDEAARRAATRRVLGELDSVILQRRRLFRQREQAARARRGLPLVEGDGDGNDIGRDDCCGETVNRRDDADSQPRRRRRIVWHGTLEGDGDARDGETVFRPSSLLASIGASPSTFAATAMAARQLRGIRLNEEAFGDDDSDEGADDLNASTK</sequence>
<protein>
    <submittedName>
        <fullName evidence="3">Uncharacterized protein</fullName>
    </submittedName>
</protein>
<accession>A0A267GVX2</accession>
<keyword evidence="2" id="KW-1133">Transmembrane helix</keyword>
<keyword evidence="2" id="KW-0812">Transmembrane</keyword>
<keyword evidence="2" id="KW-0472">Membrane</keyword>
<evidence type="ECO:0000256" key="1">
    <source>
        <dbReference type="SAM" id="MobiDB-lite"/>
    </source>
</evidence>
<feature type="region of interest" description="Disordered" evidence="1">
    <location>
        <begin position="676"/>
        <end position="696"/>
    </location>
</feature>
<feature type="compositionally biased region" description="Basic and acidic residues" evidence="1">
    <location>
        <begin position="597"/>
        <end position="618"/>
    </location>
</feature>
<dbReference type="Proteomes" id="UP000215902">
    <property type="component" value="Unassembled WGS sequence"/>
</dbReference>
<reference evidence="3 4" key="1">
    <citation type="submission" date="2017-06" db="EMBL/GenBank/DDBJ databases">
        <title>A platform for efficient transgenesis in Macrostomum lignano, a flatworm model organism for stem cell research.</title>
        <authorList>
            <person name="Berezikov E."/>
        </authorList>
    </citation>
    <scope>NUCLEOTIDE SEQUENCE [LARGE SCALE GENOMIC DNA]</scope>
    <source>
        <strain evidence="3">DV1</strain>
        <tissue evidence="3">Whole organism</tissue>
    </source>
</reference>
<dbReference type="AlphaFoldDB" id="A0A267GVX2"/>
<feature type="transmembrane region" description="Helical" evidence="2">
    <location>
        <begin position="174"/>
        <end position="195"/>
    </location>
</feature>
<feature type="region of interest" description="Disordered" evidence="1">
    <location>
        <begin position="597"/>
        <end position="620"/>
    </location>
</feature>
<gene>
    <name evidence="3" type="ORF">BOX15_Mlig022473g2</name>
</gene>
<evidence type="ECO:0000313" key="4">
    <source>
        <dbReference type="Proteomes" id="UP000215902"/>
    </source>
</evidence>
<name>A0A267GVX2_9PLAT</name>
<dbReference type="EMBL" id="NIVC01000126">
    <property type="protein sequence ID" value="PAA90166.1"/>
    <property type="molecule type" value="Genomic_DNA"/>
</dbReference>
<evidence type="ECO:0000313" key="3">
    <source>
        <dbReference type="EMBL" id="PAA90166.1"/>
    </source>
</evidence>
<keyword evidence="4" id="KW-1185">Reference proteome</keyword>
<feature type="non-terminal residue" evidence="3">
    <location>
        <position position="1"/>
    </location>
</feature>